<keyword evidence="4 6" id="KW-1133">Transmembrane helix</keyword>
<dbReference type="GO" id="GO:0050909">
    <property type="term" value="P:sensory perception of taste"/>
    <property type="evidence" value="ECO:0007669"/>
    <property type="project" value="InterPro"/>
</dbReference>
<reference evidence="8" key="2">
    <citation type="submission" date="2025-08" db="UniProtKB">
        <authorList>
            <consortium name="RefSeq"/>
        </authorList>
    </citation>
    <scope>IDENTIFICATION</scope>
    <source>
        <strain evidence="8">MV-25-SWS-2005</strain>
        <tissue evidence="8">Whole body</tissue>
    </source>
</reference>
<evidence type="ECO:0000256" key="6">
    <source>
        <dbReference type="RuleBase" id="RU363108"/>
    </source>
</evidence>
<comment type="subcellular location">
    <subcellularLocation>
        <location evidence="1 6">Cell membrane</location>
        <topology evidence="1 6">Multi-pass membrane protein</topology>
    </subcellularLocation>
</comment>
<dbReference type="GO" id="GO:0007165">
    <property type="term" value="P:signal transduction"/>
    <property type="evidence" value="ECO:0007669"/>
    <property type="project" value="UniProtKB-KW"/>
</dbReference>
<sequence>MRLMSGELDSCSLRRMHRVMKCLGIIPFGQHFYLKVLCNLFMVFVIGTASSWRFSFNYEFTYDFLNDHMSRILDLTNFLVLMSAHFTIVMEILWGNRSAEIEQQMEQILHDLRVHLGREVSLKRFRHYSNAIYGSLISRFLLLFGVAVYNNEGLVFSAMFSEAVMQLRFTEFSLYCGVALAFHQELCSAGSSLLVELHLTRFDLWPLRRFTLEKLSRLQQIHGRLWQTIRLIERNFQRSLSIMLLKFFVDTAALPYWLYLSKIQHTSVSVQYYCATEEFCKLMEIIVPCWLCSRCDLMQRKFRSIFYRLATGRRNGQLNAALIRICIQLGQEKYQFSAGGFAYISTEMLGTFLFGMISYIVIGIQFNLNFNASNSSKLAAEAAVTDAPI</sequence>
<keyword evidence="6" id="KW-0807">Transducer</keyword>
<keyword evidence="6 8" id="KW-0675">Receptor</keyword>
<comment type="caution">
    <text evidence="6">Lacks conserved residue(s) required for the propagation of feature annotation.</text>
</comment>
<dbReference type="RefSeq" id="XP_001358315.4">
    <property type="nucleotide sequence ID" value="XM_001358278.4"/>
</dbReference>
<reference evidence="7" key="1">
    <citation type="submission" date="2024-06" db="UniProtKB">
        <authorList>
            <consortium name="RefSeq"/>
        </authorList>
    </citation>
    <scope>NUCLEOTIDE SEQUENCE [LARGE SCALE GENOMIC DNA]</scope>
    <source>
        <strain evidence="7">MV2-25</strain>
    </source>
</reference>
<keyword evidence="7" id="KW-1185">Reference proteome</keyword>
<evidence type="ECO:0000256" key="4">
    <source>
        <dbReference type="ARBA" id="ARBA00022989"/>
    </source>
</evidence>
<name>A0A6I8UNE7_DROPS</name>
<organism evidence="7 8">
    <name type="scientific">Drosophila pseudoobscura pseudoobscura</name>
    <name type="common">Fruit fly</name>
    <dbReference type="NCBI Taxonomy" id="46245"/>
    <lineage>
        <taxon>Eukaryota</taxon>
        <taxon>Metazoa</taxon>
        <taxon>Ecdysozoa</taxon>
        <taxon>Arthropoda</taxon>
        <taxon>Hexapoda</taxon>
        <taxon>Insecta</taxon>
        <taxon>Pterygota</taxon>
        <taxon>Neoptera</taxon>
        <taxon>Endopterygota</taxon>
        <taxon>Diptera</taxon>
        <taxon>Brachycera</taxon>
        <taxon>Muscomorpha</taxon>
        <taxon>Ephydroidea</taxon>
        <taxon>Drosophilidae</taxon>
        <taxon>Drosophila</taxon>
        <taxon>Sophophora</taxon>
    </lineage>
</organism>
<dbReference type="GO" id="GO:0005886">
    <property type="term" value="C:plasma membrane"/>
    <property type="evidence" value="ECO:0007669"/>
    <property type="project" value="UniProtKB-SubCell"/>
</dbReference>
<keyword evidence="2 6" id="KW-1003">Cell membrane</keyword>
<evidence type="ECO:0000313" key="8">
    <source>
        <dbReference type="RefSeq" id="XP_001358315.4"/>
    </source>
</evidence>
<gene>
    <name evidence="8" type="primary">Gr98a</name>
</gene>
<evidence type="ECO:0000256" key="5">
    <source>
        <dbReference type="ARBA" id="ARBA00023136"/>
    </source>
</evidence>
<comment type="similarity">
    <text evidence="6">Belongs to the insect chemoreceptor superfamily. Gustatory receptor (GR) family.</text>
</comment>
<comment type="function">
    <text evidence="6">Gustatory receptor which mediates acceptance or avoidance behavior, depending on its substrates.</text>
</comment>
<dbReference type="Proteomes" id="UP000001819">
    <property type="component" value="Chromosome 2"/>
</dbReference>
<dbReference type="InterPro" id="IPR013604">
    <property type="entry name" value="7TM_chemorcpt"/>
</dbReference>
<keyword evidence="3 6" id="KW-0812">Transmembrane</keyword>
<dbReference type="InParanoid" id="A0A6I8UNE7"/>
<evidence type="ECO:0000313" key="7">
    <source>
        <dbReference type="Proteomes" id="UP000001819"/>
    </source>
</evidence>
<protein>
    <recommendedName>
        <fullName evidence="6">Gustatory receptor</fullName>
    </recommendedName>
</protein>
<feature type="transmembrane region" description="Helical" evidence="6">
    <location>
        <begin position="348"/>
        <end position="368"/>
    </location>
</feature>
<dbReference type="AlphaFoldDB" id="A0A6I8UNE7"/>
<accession>A0A6I8UNE7</accession>
<dbReference type="FunCoup" id="A0A6I8UNE7">
    <property type="interactions" value="9"/>
</dbReference>
<evidence type="ECO:0000256" key="1">
    <source>
        <dbReference type="ARBA" id="ARBA00004651"/>
    </source>
</evidence>
<evidence type="ECO:0000256" key="2">
    <source>
        <dbReference type="ARBA" id="ARBA00022475"/>
    </source>
</evidence>
<keyword evidence="5 6" id="KW-0472">Membrane</keyword>
<proteinExistence type="inferred from homology"/>
<dbReference type="Pfam" id="PF08395">
    <property type="entry name" value="7tm_7"/>
    <property type="match status" value="1"/>
</dbReference>
<feature type="transmembrane region" description="Helical" evidence="6">
    <location>
        <begin position="131"/>
        <end position="149"/>
    </location>
</feature>
<evidence type="ECO:0000256" key="3">
    <source>
        <dbReference type="ARBA" id="ARBA00022692"/>
    </source>
</evidence>
<dbReference type="KEGG" id="dpo:4801182"/>
<feature type="transmembrane region" description="Helical" evidence="6">
    <location>
        <begin position="75"/>
        <end position="95"/>
    </location>
</feature>